<accession>A0AAU7J0L7</accession>
<comment type="similarity">
    <text evidence="2 8">Belongs to the periplasmic pilus chaperone family.</text>
</comment>
<dbReference type="AlphaFoldDB" id="A0AAU7J0L7"/>
<dbReference type="Proteomes" id="UP000323234">
    <property type="component" value="Chromosome"/>
</dbReference>
<dbReference type="EMBL" id="CP126604">
    <property type="protein sequence ID" value="XBN39618.1"/>
    <property type="molecule type" value="Genomic_DNA"/>
</dbReference>
<evidence type="ECO:0000256" key="7">
    <source>
        <dbReference type="ARBA" id="ARBA00023319"/>
    </source>
</evidence>
<dbReference type="RefSeq" id="WP_126330575.1">
    <property type="nucleotide sequence ID" value="NZ_CP126604.1"/>
</dbReference>
<evidence type="ECO:0000256" key="6">
    <source>
        <dbReference type="ARBA" id="ARBA00023186"/>
    </source>
</evidence>
<dbReference type="Gene3D" id="2.60.40.10">
    <property type="entry name" value="Immunoglobulins"/>
    <property type="match status" value="2"/>
</dbReference>
<dbReference type="InterPro" id="IPR050643">
    <property type="entry name" value="Periplasmic_pilus_chap"/>
</dbReference>
<evidence type="ECO:0000256" key="4">
    <source>
        <dbReference type="ARBA" id="ARBA00022729"/>
    </source>
</evidence>
<evidence type="ECO:0000256" key="3">
    <source>
        <dbReference type="ARBA" id="ARBA00022558"/>
    </source>
</evidence>
<dbReference type="InterPro" id="IPR001829">
    <property type="entry name" value="Pili_assmbl_chaperone_bac"/>
</dbReference>
<organism evidence="11 12">
    <name type="scientific">Enterobacter dykesii</name>
    <dbReference type="NCBI Taxonomy" id="2797506"/>
    <lineage>
        <taxon>Bacteria</taxon>
        <taxon>Pseudomonadati</taxon>
        <taxon>Pseudomonadota</taxon>
        <taxon>Gammaproteobacteria</taxon>
        <taxon>Enterobacterales</taxon>
        <taxon>Enterobacteriaceae</taxon>
        <taxon>Enterobacter</taxon>
    </lineage>
</organism>
<proteinExistence type="inferred from homology"/>
<protein>
    <submittedName>
        <fullName evidence="11">Molecular chaperone</fullName>
    </submittedName>
</protein>
<keyword evidence="4" id="KW-0732">Signal</keyword>
<dbReference type="InterPro" id="IPR018046">
    <property type="entry name" value="Pili_assmbl_chaperone_CS"/>
</dbReference>
<keyword evidence="7" id="KW-0393">Immunoglobulin domain</keyword>
<evidence type="ECO:0000256" key="8">
    <source>
        <dbReference type="RuleBase" id="RU003918"/>
    </source>
</evidence>
<sequence length="221" mass="24370">MNIIRSILLLGSMFVISNVNAGIIVGGTRVVYDGAKKESSLSVNNPDKIPYLIQTWIENNDSSSSKAPFIVTPPLFRLDGEQQNLLRIIRSGNLPEDQESLFWLNVKAIPAGKRAGNTLQIAVRTRIKLIYRPSSLKDNSPEDQADRLVWSRSGNQLKVKNPTAYYMNFNDISVDGKKLKNVAYVAPGATSYFPLSSGGSAVTWKIISDYGAIGPEHHTTF</sequence>
<keyword evidence="6 8" id="KW-0143">Chaperone</keyword>
<dbReference type="PANTHER" id="PTHR30251">
    <property type="entry name" value="PILUS ASSEMBLY CHAPERONE"/>
    <property type="match status" value="1"/>
</dbReference>
<dbReference type="InterPro" id="IPR016147">
    <property type="entry name" value="Pili_assmbl_chaperone_N"/>
</dbReference>
<name>A0AAU7J0L7_9ENTR</name>
<dbReference type="InterPro" id="IPR013783">
    <property type="entry name" value="Ig-like_fold"/>
</dbReference>
<dbReference type="GO" id="GO:0030288">
    <property type="term" value="C:outer membrane-bounded periplasmic space"/>
    <property type="evidence" value="ECO:0007669"/>
    <property type="project" value="InterPro"/>
</dbReference>
<dbReference type="SUPFAM" id="SSF49584">
    <property type="entry name" value="Periplasmic chaperone C-domain"/>
    <property type="match status" value="1"/>
</dbReference>
<dbReference type="FunFam" id="2.60.40.10:FF:000458">
    <property type="entry name" value="Molecular chaperone FimC"/>
    <property type="match status" value="1"/>
</dbReference>
<dbReference type="Pfam" id="PF02753">
    <property type="entry name" value="PapD_C"/>
    <property type="match status" value="1"/>
</dbReference>
<evidence type="ECO:0000259" key="10">
    <source>
        <dbReference type="Pfam" id="PF02753"/>
    </source>
</evidence>
<dbReference type="InterPro" id="IPR008962">
    <property type="entry name" value="PapD-like_sf"/>
</dbReference>
<comment type="subcellular location">
    <subcellularLocation>
        <location evidence="1 8">Periplasm</location>
    </subcellularLocation>
</comment>
<evidence type="ECO:0000313" key="12">
    <source>
        <dbReference type="Proteomes" id="UP000323234"/>
    </source>
</evidence>
<dbReference type="PANTHER" id="PTHR30251:SF9">
    <property type="entry name" value="CHAPERONE PROTEIN CAF1M"/>
    <property type="match status" value="1"/>
</dbReference>
<keyword evidence="3" id="KW-1029">Fimbrium biogenesis</keyword>
<evidence type="ECO:0000313" key="11">
    <source>
        <dbReference type="EMBL" id="XBN39618.1"/>
    </source>
</evidence>
<reference evidence="11" key="1">
    <citation type="submission" date="2023-05" db="EMBL/GenBank/DDBJ databases">
        <title>Complete genome sequence data from fresh produce 2nd batch.</title>
        <authorList>
            <person name="Stein M."/>
            <person name="Cho G.-S."/>
            <person name="Brinks E."/>
            <person name="Franz C.M.A.P."/>
        </authorList>
    </citation>
    <scope>NUCLEOTIDE SEQUENCE [LARGE SCALE GENOMIC DNA]</scope>
    <source>
        <strain evidence="11">E1</strain>
    </source>
</reference>
<dbReference type="PRINTS" id="PR00969">
    <property type="entry name" value="CHAPERONPILI"/>
</dbReference>
<dbReference type="InterPro" id="IPR036316">
    <property type="entry name" value="Pili_assmbl_chap_C_dom_sf"/>
</dbReference>
<dbReference type="SUPFAM" id="SSF49354">
    <property type="entry name" value="PapD-like"/>
    <property type="match status" value="1"/>
</dbReference>
<dbReference type="Pfam" id="PF00345">
    <property type="entry name" value="PapD_N"/>
    <property type="match status" value="1"/>
</dbReference>
<dbReference type="KEGG" id="edy:F0320_20435"/>
<evidence type="ECO:0000256" key="1">
    <source>
        <dbReference type="ARBA" id="ARBA00004418"/>
    </source>
</evidence>
<feature type="domain" description="Pili assembly chaperone N-terminal" evidence="9">
    <location>
        <begin position="22"/>
        <end position="136"/>
    </location>
</feature>
<keyword evidence="12" id="KW-1185">Reference proteome</keyword>
<evidence type="ECO:0000259" key="9">
    <source>
        <dbReference type="Pfam" id="PF00345"/>
    </source>
</evidence>
<dbReference type="PROSITE" id="PS00635">
    <property type="entry name" value="PILI_CHAPERONE"/>
    <property type="match status" value="1"/>
</dbReference>
<dbReference type="InterPro" id="IPR016148">
    <property type="entry name" value="Pili_assmbl_chaperone_C"/>
</dbReference>
<feature type="domain" description="Pili assembly chaperone C-terminal" evidence="10">
    <location>
        <begin position="159"/>
        <end position="213"/>
    </location>
</feature>
<gene>
    <name evidence="11" type="ORF">F0320_20435</name>
</gene>
<keyword evidence="5" id="KW-0574">Periplasm</keyword>
<dbReference type="GO" id="GO:0071555">
    <property type="term" value="P:cell wall organization"/>
    <property type="evidence" value="ECO:0007669"/>
    <property type="project" value="InterPro"/>
</dbReference>
<evidence type="ECO:0000256" key="2">
    <source>
        <dbReference type="ARBA" id="ARBA00007399"/>
    </source>
</evidence>
<evidence type="ECO:0000256" key="5">
    <source>
        <dbReference type="ARBA" id="ARBA00022764"/>
    </source>
</evidence>